<reference evidence="1 2" key="1">
    <citation type="journal article" date="2016" name="Nat. Commun.">
        <title>Extremotolerant tardigrade genome and improved radiotolerance of human cultured cells by tardigrade-unique protein.</title>
        <authorList>
            <person name="Hashimoto T."/>
            <person name="Horikawa D.D."/>
            <person name="Saito Y."/>
            <person name="Kuwahara H."/>
            <person name="Kozuka-Hata H."/>
            <person name="Shin-I T."/>
            <person name="Minakuchi Y."/>
            <person name="Ohishi K."/>
            <person name="Motoyama A."/>
            <person name="Aizu T."/>
            <person name="Enomoto A."/>
            <person name="Kondo K."/>
            <person name="Tanaka S."/>
            <person name="Hara Y."/>
            <person name="Koshikawa S."/>
            <person name="Sagara H."/>
            <person name="Miura T."/>
            <person name="Yokobori S."/>
            <person name="Miyagawa K."/>
            <person name="Suzuki Y."/>
            <person name="Kubo T."/>
            <person name="Oyama M."/>
            <person name="Kohara Y."/>
            <person name="Fujiyama A."/>
            <person name="Arakawa K."/>
            <person name="Katayama T."/>
            <person name="Toyoda A."/>
            <person name="Kunieda T."/>
        </authorList>
    </citation>
    <scope>NUCLEOTIDE SEQUENCE [LARGE SCALE GENOMIC DNA]</scope>
    <source>
        <strain evidence="1 2">YOKOZUNA-1</strain>
    </source>
</reference>
<evidence type="ECO:0000313" key="1">
    <source>
        <dbReference type="EMBL" id="GAV03978.1"/>
    </source>
</evidence>
<accession>A0A1D1VW08</accession>
<proteinExistence type="predicted"/>
<dbReference type="EMBL" id="BDGG01000010">
    <property type="protein sequence ID" value="GAV03978.1"/>
    <property type="molecule type" value="Genomic_DNA"/>
</dbReference>
<dbReference type="AlphaFoldDB" id="A0A1D1VW08"/>
<name>A0A1D1VW08_RAMVA</name>
<protein>
    <submittedName>
        <fullName evidence="1">Uncharacterized protein</fullName>
    </submittedName>
</protein>
<dbReference type="Proteomes" id="UP000186922">
    <property type="component" value="Unassembled WGS sequence"/>
</dbReference>
<sequence length="56" mass="6632">MKKWSSLGSSRVGHALFDDQEETVIIREPKNVRGYRKCFQRTWDKNPQSLFDLFDA</sequence>
<evidence type="ECO:0000313" key="2">
    <source>
        <dbReference type="Proteomes" id="UP000186922"/>
    </source>
</evidence>
<keyword evidence="2" id="KW-1185">Reference proteome</keyword>
<gene>
    <name evidence="1" type="primary">RvY_14331-1</name>
    <name evidence="1" type="synonym">RvY_14331.1</name>
    <name evidence="1" type="ORF">RvY_14331</name>
</gene>
<organism evidence="1 2">
    <name type="scientific">Ramazzottius varieornatus</name>
    <name type="common">Water bear</name>
    <name type="synonym">Tardigrade</name>
    <dbReference type="NCBI Taxonomy" id="947166"/>
    <lineage>
        <taxon>Eukaryota</taxon>
        <taxon>Metazoa</taxon>
        <taxon>Ecdysozoa</taxon>
        <taxon>Tardigrada</taxon>
        <taxon>Eutardigrada</taxon>
        <taxon>Parachela</taxon>
        <taxon>Hypsibioidea</taxon>
        <taxon>Ramazzottiidae</taxon>
        <taxon>Ramazzottius</taxon>
    </lineage>
</organism>
<comment type="caution">
    <text evidence="1">The sequence shown here is derived from an EMBL/GenBank/DDBJ whole genome shotgun (WGS) entry which is preliminary data.</text>
</comment>